<dbReference type="RefSeq" id="WP_119086504.1">
    <property type="nucleotide sequence ID" value="NZ_QXIY01000043.1"/>
</dbReference>
<dbReference type="GO" id="GO:0003824">
    <property type="term" value="F:catalytic activity"/>
    <property type="evidence" value="ECO:0007669"/>
    <property type="project" value="InterPro"/>
</dbReference>
<sequence>MAVRLFPEPKTWCTPFVLKNRSYQRYLYVDGKWHLIRLDSRRRSPSFDSKNLDWHQRMPDREHLTKWLRQQTGINEDFRDYVREMLVVPTFSMCAAEALTKVFMRQIVTARQARRMFSDFVEGFGYRKGDVVGFPPPERVQRLGSTDFRDIGLGFRAERLVKSLGRLKGFQVSNLTDLLEADVPGIGPWSRAILAVESARDYSHYPFEDKSGTAIRSLTGANVAAVAHDDLQLAADVYVYGASYVESRRN</sequence>
<dbReference type="EMBL" id="QXIY01000043">
    <property type="protein sequence ID" value="RIE15891.1"/>
    <property type="molecule type" value="Genomic_DNA"/>
</dbReference>
<evidence type="ECO:0000313" key="2">
    <source>
        <dbReference type="Proteomes" id="UP000266113"/>
    </source>
</evidence>
<protein>
    <recommendedName>
        <fullName evidence="3">HhH-GPD domain-containing protein</fullName>
    </recommendedName>
</protein>
<reference evidence="1 2" key="1">
    <citation type="submission" date="2018-09" db="EMBL/GenBank/DDBJ databases">
        <title>Discovery and Ecogenomic Context for Candidatus Cryosericales, a Global Caldiserica Order Active in Thawing Permafrost.</title>
        <authorList>
            <person name="Martinez M.A."/>
            <person name="Woodcroft B.J."/>
            <person name="Ignacio Espinoza J.C."/>
            <person name="Zayed A."/>
            <person name="Singleton C.M."/>
            <person name="Boyd J."/>
            <person name="Li Y.-F."/>
            <person name="Purvine S."/>
            <person name="Maughan H."/>
            <person name="Hodgkins S.B."/>
            <person name="Anderson D."/>
            <person name="Sederholm M."/>
            <person name="Temperton B."/>
            <person name="Saleska S.R."/>
            <person name="Tyson G.W."/>
            <person name="Rich V.I."/>
        </authorList>
    </citation>
    <scope>NUCLEOTIDE SEQUENCE [LARGE SCALE GENOMIC DNA]</scope>
    <source>
        <strain evidence="1 2">SMC1</strain>
    </source>
</reference>
<dbReference type="OrthoDB" id="3623023at2"/>
<name>A0A398DZR5_9BACT</name>
<dbReference type="GO" id="GO:0006281">
    <property type="term" value="P:DNA repair"/>
    <property type="evidence" value="ECO:0007669"/>
    <property type="project" value="InterPro"/>
</dbReference>
<keyword evidence="2" id="KW-1185">Reference proteome</keyword>
<accession>A0A398DZR5</accession>
<dbReference type="SUPFAM" id="SSF48150">
    <property type="entry name" value="DNA-glycosylase"/>
    <property type="match status" value="1"/>
</dbReference>
<dbReference type="Proteomes" id="UP000266113">
    <property type="component" value="Unassembled WGS sequence"/>
</dbReference>
<proteinExistence type="predicted"/>
<organism evidence="1 2">
    <name type="scientific">Candidatus Cryosericum septentrionale</name>
    <dbReference type="NCBI Taxonomy" id="2290913"/>
    <lineage>
        <taxon>Bacteria</taxon>
        <taxon>Pseudomonadati</taxon>
        <taxon>Caldisericota/Cryosericota group</taxon>
        <taxon>Candidatus Cryosericota</taxon>
        <taxon>Candidatus Cryosericia</taxon>
        <taxon>Candidatus Cryosericales</taxon>
        <taxon>Candidatus Cryosericaceae</taxon>
        <taxon>Candidatus Cryosericum</taxon>
    </lineage>
</organism>
<dbReference type="Gene3D" id="1.10.340.30">
    <property type="entry name" value="Hypothetical protein, domain 2"/>
    <property type="match status" value="1"/>
</dbReference>
<dbReference type="AlphaFoldDB" id="A0A398DZR5"/>
<gene>
    <name evidence="1" type="ORF">SMC1_09355</name>
</gene>
<dbReference type="InterPro" id="IPR011257">
    <property type="entry name" value="DNA_glycosylase"/>
</dbReference>
<comment type="caution">
    <text evidence="1">The sequence shown here is derived from an EMBL/GenBank/DDBJ whole genome shotgun (WGS) entry which is preliminary data.</text>
</comment>
<evidence type="ECO:0000313" key="1">
    <source>
        <dbReference type="EMBL" id="RIE15891.1"/>
    </source>
</evidence>
<evidence type="ECO:0008006" key="3">
    <source>
        <dbReference type="Google" id="ProtNLM"/>
    </source>
</evidence>